<feature type="compositionally biased region" description="Basic and acidic residues" evidence="8">
    <location>
        <begin position="56"/>
        <end position="70"/>
    </location>
</feature>
<reference evidence="10 11" key="1">
    <citation type="submission" date="2018-01" db="EMBL/GenBank/DDBJ databases">
        <title>Harnessing the power of phylogenomics to disentangle the directionality and signatures of interkingdom host jumping in the parasitic fungal genus Tolypocladium.</title>
        <authorList>
            <person name="Quandt C.A."/>
            <person name="Patterson W."/>
            <person name="Spatafora J.W."/>
        </authorList>
    </citation>
    <scope>NUCLEOTIDE SEQUENCE [LARGE SCALE GENOMIC DNA]</scope>
    <source>
        <strain evidence="10 11">NRBC 100945</strain>
    </source>
</reference>
<dbReference type="InterPro" id="IPR000999">
    <property type="entry name" value="RNase_III_dom"/>
</dbReference>
<dbReference type="SUPFAM" id="SSF69065">
    <property type="entry name" value="RNase III domain-like"/>
    <property type="match status" value="1"/>
</dbReference>
<evidence type="ECO:0000256" key="5">
    <source>
        <dbReference type="ARBA" id="ARBA00023274"/>
    </source>
</evidence>
<evidence type="ECO:0000313" key="11">
    <source>
        <dbReference type="Proteomes" id="UP000237481"/>
    </source>
</evidence>
<dbReference type="GO" id="GO:0003725">
    <property type="term" value="F:double-stranded RNA binding"/>
    <property type="evidence" value="ECO:0007669"/>
    <property type="project" value="InterPro"/>
</dbReference>
<dbReference type="CDD" id="cd19873">
    <property type="entry name" value="DSRM_MRPL3_like"/>
    <property type="match status" value="1"/>
</dbReference>
<dbReference type="OrthoDB" id="67027at2759"/>
<dbReference type="Pfam" id="PF22892">
    <property type="entry name" value="DSRM_MRPL44"/>
    <property type="match status" value="1"/>
</dbReference>
<feature type="region of interest" description="Disordered" evidence="8">
    <location>
        <begin position="1"/>
        <end position="30"/>
    </location>
</feature>
<gene>
    <name evidence="10" type="ORF">TPAR_06148</name>
</gene>
<proteinExistence type="inferred from homology"/>
<dbReference type="GO" id="GO:0005739">
    <property type="term" value="C:mitochondrion"/>
    <property type="evidence" value="ECO:0007669"/>
    <property type="project" value="TreeGrafter"/>
</dbReference>
<dbReference type="GO" id="GO:0006396">
    <property type="term" value="P:RNA processing"/>
    <property type="evidence" value="ECO:0007669"/>
    <property type="project" value="InterPro"/>
</dbReference>
<evidence type="ECO:0000256" key="3">
    <source>
        <dbReference type="ARBA" id="ARBA00022980"/>
    </source>
</evidence>
<dbReference type="PROSITE" id="PS50142">
    <property type="entry name" value="RNASE_3_2"/>
    <property type="match status" value="1"/>
</dbReference>
<evidence type="ECO:0000259" key="9">
    <source>
        <dbReference type="PROSITE" id="PS50142"/>
    </source>
</evidence>
<feature type="domain" description="RNase III" evidence="9">
    <location>
        <begin position="174"/>
        <end position="262"/>
    </location>
</feature>
<evidence type="ECO:0000256" key="1">
    <source>
        <dbReference type="ARBA" id="ARBA00004173"/>
    </source>
</evidence>
<name>A0A2S4KU01_9HYPO</name>
<organism evidence="10 11">
    <name type="scientific">Tolypocladium paradoxum</name>
    <dbReference type="NCBI Taxonomy" id="94208"/>
    <lineage>
        <taxon>Eukaryota</taxon>
        <taxon>Fungi</taxon>
        <taxon>Dikarya</taxon>
        <taxon>Ascomycota</taxon>
        <taxon>Pezizomycotina</taxon>
        <taxon>Sordariomycetes</taxon>
        <taxon>Hypocreomycetidae</taxon>
        <taxon>Hypocreales</taxon>
        <taxon>Ophiocordycipitaceae</taxon>
        <taxon>Tolypocladium</taxon>
    </lineage>
</organism>
<dbReference type="GO" id="GO:0005840">
    <property type="term" value="C:ribosome"/>
    <property type="evidence" value="ECO:0007669"/>
    <property type="project" value="UniProtKB-KW"/>
</dbReference>
<keyword evidence="2" id="KW-0694">RNA-binding</keyword>
<evidence type="ECO:0000256" key="7">
    <source>
        <dbReference type="ARBA" id="ARBA00035187"/>
    </source>
</evidence>
<dbReference type="Gene3D" id="3.30.160.20">
    <property type="match status" value="1"/>
</dbReference>
<keyword evidence="11" id="KW-1185">Reference proteome</keyword>
<comment type="similarity">
    <text evidence="6">Belongs to the ribonuclease III family. Mitochondrion-specific ribosomal protein mL44 subfamily.</text>
</comment>
<feature type="region of interest" description="Disordered" evidence="8">
    <location>
        <begin position="56"/>
        <end position="75"/>
    </location>
</feature>
<dbReference type="Proteomes" id="UP000237481">
    <property type="component" value="Unassembled WGS sequence"/>
</dbReference>
<dbReference type="InterPro" id="IPR036389">
    <property type="entry name" value="RNase_III_sf"/>
</dbReference>
<comment type="caution">
    <text evidence="10">The sequence shown here is derived from an EMBL/GenBank/DDBJ whole genome shotgun (WGS) entry which is preliminary data.</text>
</comment>
<evidence type="ECO:0000256" key="4">
    <source>
        <dbReference type="ARBA" id="ARBA00023128"/>
    </source>
</evidence>
<dbReference type="Gene3D" id="1.10.1520.10">
    <property type="entry name" value="Ribonuclease III domain"/>
    <property type="match status" value="1"/>
</dbReference>
<dbReference type="InterPro" id="IPR044443">
    <property type="entry name" value="Ribosomal_mL44_DSRM_fung"/>
</dbReference>
<evidence type="ECO:0000256" key="6">
    <source>
        <dbReference type="ARBA" id="ARBA00024034"/>
    </source>
</evidence>
<evidence type="ECO:0000313" key="10">
    <source>
        <dbReference type="EMBL" id="POR33656.1"/>
    </source>
</evidence>
<sequence length="485" mass="53284">MGDPINAPASSWRSAPVEKAQADAARAEDIPQSAPGCAKTLLGTALTRLGARRRTFFRDGRHARPSDSPRPRPRCPVPFLYDQSQTWALVRGNLFASLMKRLRLARWSGQLLQARAGAVTVAARLPFLHAVRCQSSSSATAAVPDFADEPAVEQGTRRRLPSPPHERAADSAKLAALHARLSLSKKLPLQTLARALITQSADPNANFNNSNLAFLGSTIINYHVLEYLVCKWPRLPMAILYEALRAYAGQESLQQIARRWGVESAAAPGEEVDPGLLQWKADGEQMVSTRWGYVRSEAQRNASYRRGLSSRVVLDDDFGETVKQPSQEEEGTQHLQDAAFGSFVQAIVGSIYTHCGREAAKSFVTSHILSRQIDPSTLFEFKLPTRELAMLCAREGFESPLARLESETGRLSRTPVYVVGIYSGKEKLGEGAGPSLDIARRKASMASLKAWYLYSPGNKVRVPSDMMEEGAKPWKAPHIDIGEII</sequence>
<feature type="region of interest" description="Disordered" evidence="8">
    <location>
        <begin position="144"/>
        <end position="167"/>
    </location>
</feature>
<dbReference type="SUPFAM" id="SSF54768">
    <property type="entry name" value="dsRNA-binding domain-like"/>
    <property type="match status" value="1"/>
</dbReference>
<keyword evidence="4" id="KW-0496">Mitochondrion</keyword>
<dbReference type="PANTHER" id="PTHR11207:SF32">
    <property type="entry name" value="LARGE RIBOSOMAL SUBUNIT PROTEIN ML44"/>
    <property type="match status" value="1"/>
</dbReference>
<keyword evidence="5" id="KW-0687">Ribonucleoprotein</keyword>
<dbReference type="InterPro" id="IPR014720">
    <property type="entry name" value="dsRBD_dom"/>
</dbReference>
<dbReference type="EMBL" id="PKSG01000668">
    <property type="protein sequence ID" value="POR33656.1"/>
    <property type="molecule type" value="Genomic_DNA"/>
</dbReference>
<accession>A0A2S4KU01</accession>
<dbReference type="InterPro" id="IPR044444">
    <property type="entry name" value="Ribosomal_mL44_DSRM_metazoa"/>
</dbReference>
<protein>
    <recommendedName>
        <fullName evidence="7">Large ribosomal subunit protein mL44</fullName>
    </recommendedName>
</protein>
<dbReference type="AlphaFoldDB" id="A0A2S4KU01"/>
<dbReference type="GO" id="GO:0003735">
    <property type="term" value="F:structural constituent of ribosome"/>
    <property type="evidence" value="ECO:0007669"/>
    <property type="project" value="TreeGrafter"/>
</dbReference>
<dbReference type="PANTHER" id="PTHR11207">
    <property type="entry name" value="RIBONUCLEASE III"/>
    <property type="match status" value="1"/>
</dbReference>
<comment type="subcellular location">
    <subcellularLocation>
        <location evidence="1">Mitochondrion</location>
    </subcellularLocation>
</comment>
<dbReference type="GO" id="GO:0004525">
    <property type="term" value="F:ribonuclease III activity"/>
    <property type="evidence" value="ECO:0007669"/>
    <property type="project" value="InterPro"/>
</dbReference>
<dbReference type="SMART" id="SM00535">
    <property type="entry name" value="RIBOc"/>
    <property type="match status" value="1"/>
</dbReference>
<evidence type="ECO:0000256" key="2">
    <source>
        <dbReference type="ARBA" id="ARBA00022884"/>
    </source>
</evidence>
<evidence type="ECO:0000256" key="8">
    <source>
        <dbReference type="SAM" id="MobiDB-lite"/>
    </source>
</evidence>
<keyword evidence="3 10" id="KW-0689">Ribosomal protein</keyword>
<dbReference type="STRING" id="94208.A0A2S4KU01"/>
<dbReference type="SMART" id="SM00358">
    <property type="entry name" value="DSRM"/>
    <property type="match status" value="1"/>
</dbReference>